<dbReference type="Proteomes" id="UP000244913">
    <property type="component" value="Unassembled WGS sequence"/>
</dbReference>
<dbReference type="EMBL" id="QDKP01000064">
    <property type="protein sequence ID" value="PVM71973.1"/>
    <property type="molecule type" value="Genomic_DNA"/>
</dbReference>
<dbReference type="AlphaFoldDB" id="A0A2T9IXY7"/>
<dbReference type="Pfam" id="PF16233">
    <property type="entry name" value="DUF4893"/>
    <property type="match status" value="1"/>
</dbReference>
<accession>A0A2T9IXY7</accession>
<organism evidence="2 3">
    <name type="scientific">Caulobacter radicis</name>
    <dbReference type="NCBI Taxonomy" id="2172650"/>
    <lineage>
        <taxon>Bacteria</taxon>
        <taxon>Pseudomonadati</taxon>
        <taxon>Pseudomonadota</taxon>
        <taxon>Alphaproteobacteria</taxon>
        <taxon>Caulobacterales</taxon>
        <taxon>Caulobacteraceae</taxon>
        <taxon>Caulobacter</taxon>
    </lineage>
</organism>
<evidence type="ECO:0000313" key="3">
    <source>
        <dbReference type="Proteomes" id="UP000244913"/>
    </source>
</evidence>
<feature type="compositionally biased region" description="Polar residues" evidence="1">
    <location>
        <begin position="12"/>
        <end position="21"/>
    </location>
</feature>
<sequence>MATRACGPTCATPRSSASRSIPGNWPAPSPRPAEANRPGPHELYLLLRHPEEPPMRAVAALALSLIAATPVLAASGDWRRDATRDDIQRIERLNSAWEGALSEARRGGHARDLRALGALVEPRAALPRPQPAPGTYQCRTIKLGSPGGRGLPYVAYGWFRCRVQLTPGGDLLLEKTTGSQRQAGNLYPDSDRRLVFLGAVAWGDREGRATYRRDPERDQAGVFERVGPNRYRLVMPWPKQESKLDILELKR</sequence>
<keyword evidence="3" id="KW-1185">Reference proteome</keyword>
<feature type="region of interest" description="Disordered" evidence="1">
    <location>
        <begin position="1"/>
        <end position="37"/>
    </location>
</feature>
<evidence type="ECO:0000313" key="2">
    <source>
        <dbReference type="EMBL" id="PVM71973.1"/>
    </source>
</evidence>
<protein>
    <submittedName>
        <fullName evidence="2">DUF4893 domain-containing protein</fullName>
    </submittedName>
</protein>
<name>A0A2T9IXY7_9CAUL</name>
<comment type="caution">
    <text evidence="2">The sequence shown here is derived from an EMBL/GenBank/DDBJ whole genome shotgun (WGS) entry which is preliminary data.</text>
</comment>
<dbReference type="InterPro" id="IPR032609">
    <property type="entry name" value="DUF4893"/>
</dbReference>
<evidence type="ECO:0000256" key="1">
    <source>
        <dbReference type="SAM" id="MobiDB-lite"/>
    </source>
</evidence>
<reference evidence="2 3" key="1">
    <citation type="submission" date="2018-04" db="EMBL/GenBank/DDBJ databases">
        <title>The genome sequence of Caulobacter sp. 736.</title>
        <authorList>
            <person name="Gao J."/>
            <person name="Sun J."/>
        </authorList>
    </citation>
    <scope>NUCLEOTIDE SEQUENCE [LARGE SCALE GENOMIC DNA]</scope>
    <source>
        <strain evidence="2 3">736</strain>
    </source>
</reference>
<gene>
    <name evidence="2" type="ORF">DDF65_23040</name>
</gene>
<proteinExistence type="predicted"/>